<evidence type="ECO:0000313" key="2">
    <source>
        <dbReference type="Proteomes" id="UP000294155"/>
    </source>
</evidence>
<dbReference type="AlphaFoldDB" id="A0A4Q5L7W7"/>
<dbReference type="Proteomes" id="UP000294155">
    <property type="component" value="Unassembled WGS sequence"/>
</dbReference>
<evidence type="ECO:0000313" key="1">
    <source>
        <dbReference type="EMBL" id="RYU77684.1"/>
    </source>
</evidence>
<dbReference type="RefSeq" id="WP_129922413.1">
    <property type="nucleotide sequence ID" value="NZ_SEWE01000046.1"/>
</dbReference>
<sequence length="90" mass="10397">MRLIPRPVVDMHEATNYSVDVLKRHITASMPVFNTADLKMPALVNLDFRAKLGKERVLRRLHGRRWQVQHNRYFAGRVSEVTCELVAVNG</sequence>
<name>A0A4Q5L7W7_9BACT</name>
<dbReference type="EMBL" id="SEWE01000046">
    <property type="protein sequence ID" value="RYU77684.1"/>
    <property type="molecule type" value="Genomic_DNA"/>
</dbReference>
<comment type="caution">
    <text evidence="1">The sequence shown here is derived from an EMBL/GenBank/DDBJ whole genome shotgun (WGS) entry which is preliminary data.</text>
</comment>
<accession>A0A4Q5L7W7</accession>
<organism evidence="1 2">
    <name type="scientific">Hymenobacter persicinus</name>
    <dbReference type="NCBI Taxonomy" id="2025506"/>
    <lineage>
        <taxon>Bacteria</taxon>
        <taxon>Pseudomonadati</taxon>
        <taxon>Bacteroidota</taxon>
        <taxon>Cytophagia</taxon>
        <taxon>Cytophagales</taxon>
        <taxon>Hymenobacteraceae</taxon>
        <taxon>Hymenobacter</taxon>
    </lineage>
</organism>
<proteinExistence type="predicted"/>
<protein>
    <submittedName>
        <fullName evidence="1">Uncharacterized protein</fullName>
    </submittedName>
</protein>
<dbReference type="OrthoDB" id="9986644at2"/>
<gene>
    <name evidence="1" type="ORF">EWM57_17315</name>
</gene>
<keyword evidence="2" id="KW-1185">Reference proteome</keyword>
<reference evidence="1 2" key="1">
    <citation type="submission" date="2019-02" db="EMBL/GenBank/DDBJ databases">
        <title>Bacterial novel species isolated from soil.</title>
        <authorList>
            <person name="Jung H.-Y."/>
        </authorList>
    </citation>
    <scope>NUCLEOTIDE SEQUENCE [LARGE SCALE GENOMIC DNA]</scope>
    <source>
        <strain evidence="1 2">1-3-3-3</strain>
    </source>
</reference>